<dbReference type="EMBL" id="CATQJA010002653">
    <property type="protein sequence ID" value="CAJ0578289.1"/>
    <property type="molecule type" value="Genomic_DNA"/>
</dbReference>
<gene>
    <name evidence="4" type="ORF">MSPICULIGERA_LOCUS16548</name>
</gene>
<dbReference type="PANTHER" id="PTHR20938:SF0">
    <property type="entry name" value="INTEGRATOR COMPLEX SUBUNIT 4"/>
    <property type="match status" value="1"/>
</dbReference>
<accession>A0AA36D1M4</accession>
<evidence type="ECO:0000313" key="4">
    <source>
        <dbReference type="EMBL" id="CAJ0578289.1"/>
    </source>
</evidence>
<reference evidence="4" key="1">
    <citation type="submission" date="2023-06" db="EMBL/GenBank/DDBJ databases">
        <authorList>
            <person name="Delattre M."/>
        </authorList>
    </citation>
    <scope>NUCLEOTIDE SEQUENCE</scope>
    <source>
        <strain evidence="4">AF72</strain>
    </source>
</reference>
<dbReference type="AlphaFoldDB" id="A0AA36D1M4"/>
<comment type="subcellular location">
    <subcellularLocation>
        <location evidence="1">Nucleus</location>
    </subcellularLocation>
</comment>
<evidence type="ECO:0000313" key="5">
    <source>
        <dbReference type="Proteomes" id="UP001177023"/>
    </source>
</evidence>
<evidence type="ECO:0000256" key="1">
    <source>
        <dbReference type="ARBA" id="ARBA00004123"/>
    </source>
</evidence>
<dbReference type="GO" id="GO:0016180">
    <property type="term" value="P:snRNA processing"/>
    <property type="evidence" value="ECO:0007669"/>
    <property type="project" value="TreeGrafter"/>
</dbReference>
<dbReference type="Proteomes" id="UP001177023">
    <property type="component" value="Unassembled WGS sequence"/>
</dbReference>
<protein>
    <recommendedName>
        <fullName evidence="3">Integrator complex subunit 4/Protein SIEL C-terminal Ig-like domain-containing protein</fullName>
    </recommendedName>
</protein>
<dbReference type="Pfam" id="PF25458">
    <property type="entry name" value="INTS4_C"/>
    <property type="match status" value="1"/>
</dbReference>
<feature type="non-terminal residue" evidence="4">
    <location>
        <position position="542"/>
    </location>
</feature>
<sequence>MLIFSLPVRLDSIHALTPLVVHGQLKKEQLDTILKCLDDAMPETRQALRVLLVKGDFADVECIRACIRALLLCMKRYPQDRQQVYKCLSDLGLRHAVMVQAVVVELLNLHPVLSPSSITSTMWNVHLAKAFLLLSAASAHQPVLSLLPSYMIRHYKYLRESVPHLVPVIPSVTGAEHAEIQKRIESIRNEWQGERTPILEQTFERLVGVESETDLITRNMLRRCIAEDVSAISEFNASLAGGARLIASLTNICISTEASMQQMLFGADASATERLIEKELSDVLAARSQFDGVPANIFSFLLECALHLMIIRLIMRVVTQPENALHYLGQLREILGQVASRYKKAKLEMSASAKALLTEAGEICGGPEKEQLSSLGRLSQILARHPPRLPPQLPDAKNIKVKWANIIEPRAEREADLALRFVAGLPSAIPFNVELHNLDQKDIERLRIQITYPDLTETLFRPRLSHLSTVSPGMYKLETQVLVSTLLGWADPADVRLTVALAPPRLDQSSIFPQNCIPLFAHPGRADEASVLVKIHPMRGRC</sequence>
<keyword evidence="2" id="KW-0539">Nucleus</keyword>
<evidence type="ECO:0000259" key="3">
    <source>
        <dbReference type="Pfam" id="PF25458"/>
    </source>
</evidence>
<comment type="caution">
    <text evidence="4">The sequence shown here is derived from an EMBL/GenBank/DDBJ whole genome shotgun (WGS) entry which is preliminary data.</text>
</comment>
<dbReference type="InterPro" id="IPR057412">
    <property type="entry name" value="INTS4_C"/>
</dbReference>
<dbReference type="GO" id="GO:0032039">
    <property type="term" value="C:integrator complex"/>
    <property type="evidence" value="ECO:0007669"/>
    <property type="project" value="TreeGrafter"/>
</dbReference>
<evidence type="ECO:0000256" key="2">
    <source>
        <dbReference type="ARBA" id="ARBA00023242"/>
    </source>
</evidence>
<name>A0AA36D1M4_9BILA</name>
<dbReference type="PANTHER" id="PTHR20938">
    <property type="entry name" value="INTEGRATOR COMPLEX SUBUNIT 4"/>
    <property type="match status" value="1"/>
</dbReference>
<feature type="domain" description="Integrator complex subunit 4/Protein SIEL C-terminal Ig-like" evidence="3">
    <location>
        <begin position="405"/>
        <end position="538"/>
    </location>
</feature>
<organism evidence="4 5">
    <name type="scientific">Mesorhabditis spiculigera</name>
    <dbReference type="NCBI Taxonomy" id="96644"/>
    <lineage>
        <taxon>Eukaryota</taxon>
        <taxon>Metazoa</taxon>
        <taxon>Ecdysozoa</taxon>
        <taxon>Nematoda</taxon>
        <taxon>Chromadorea</taxon>
        <taxon>Rhabditida</taxon>
        <taxon>Rhabditina</taxon>
        <taxon>Rhabditomorpha</taxon>
        <taxon>Rhabditoidea</taxon>
        <taxon>Rhabditidae</taxon>
        <taxon>Mesorhabditinae</taxon>
        <taxon>Mesorhabditis</taxon>
    </lineage>
</organism>
<keyword evidence="5" id="KW-1185">Reference proteome</keyword>
<proteinExistence type="predicted"/>